<proteinExistence type="predicted"/>
<reference evidence="1 2" key="1">
    <citation type="submission" date="2023-04" db="EMBL/GenBank/DDBJ databases">
        <title>Spirochaete genome identified in red abalone sample constitutes a novel genus.</title>
        <authorList>
            <person name="Sharma S.P."/>
            <person name="Purcell C.M."/>
            <person name="Hyde J.R."/>
            <person name="Severin A.J."/>
        </authorList>
    </citation>
    <scope>NUCLEOTIDE SEQUENCE [LARGE SCALE GENOMIC DNA]</scope>
    <source>
        <strain evidence="1 2">SP-2023</strain>
    </source>
</reference>
<protein>
    <submittedName>
        <fullName evidence="1">Uncharacterized protein</fullName>
    </submittedName>
</protein>
<organism evidence="1 2">
    <name type="scientific">Candidatus Haliotispira prima</name>
    <dbReference type="NCBI Taxonomy" id="3034016"/>
    <lineage>
        <taxon>Bacteria</taxon>
        <taxon>Pseudomonadati</taxon>
        <taxon>Spirochaetota</taxon>
        <taxon>Spirochaetia</taxon>
        <taxon>Spirochaetales</taxon>
        <taxon>Spirochaetaceae</taxon>
        <taxon>Candidatus Haliotispira</taxon>
    </lineage>
</organism>
<dbReference type="RefSeq" id="WP_326927025.1">
    <property type="nucleotide sequence ID" value="NZ_CP123443.1"/>
</dbReference>
<keyword evidence="2" id="KW-1185">Reference proteome</keyword>
<gene>
    <name evidence="1" type="ORF">P0082_10170</name>
</gene>
<evidence type="ECO:0000313" key="1">
    <source>
        <dbReference type="EMBL" id="WGK68839.1"/>
    </source>
</evidence>
<evidence type="ECO:0000313" key="2">
    <source>
        <dbReference type="Proteomes" id="UP001228690"/>
    </source>
</evidence>
<dbReference type="Proteomes" id="UP001228690">
    <property type="component" value="Chromosome"/>
</dbReference>
<dbReference type="EMBL" id="CP123443">
    <property type="protein sequence ID" value="WGK68839.1"/>
    <property type="molecule type" value="Genomic_DNA"/>
</dbReference>
<accession>A0ABY8MFT4</accession>
<sequence length="120" mass="13289">MVWHGEILVRVEVTGHAPTGQPELCNAVSCLLRSGAESLEVLREKSLGGVSSETLEWALDLPREGEFFLSLHCWPNECEGILRGISLVLSCGLRRLARDFPTFELTESPELLELRKNGDA</sequence>
<name>A0ABY8MFT4_9SPIO</name>